<evidence type="ECO:0000256" key="1">
    <source>
        <dbReference type="SAM" id="MobiDB-lite"/>
    </source>
</evidence>
<reference evidence="2" key="2">
    <citation type="submission" date="2020-05" db="UniProtKB">
        <authorList>
            <consortium name="EnsemblMetazoa"/>
        </authorList>
    </citation>
    <scope>IDENTIFICATION</scope>
    <source>
        <strain evidence="2">LVP_AGWG</strain>
    </source>
</reference>
<evidence type="ECO:0000313" key="3">
    <source>
        <dbReference type="Proteomes" id="UP000008820"/>
    </source>
</evidence>
<dbReference type="AlphaFoldDB" id="A0A6I8TNM3"/>
<protein>
    <submittedName>
        <fullName evidence="2">Uncharacterized protein</fullName>
    </submittedName>
</protein>
<feature type="compositionally biased region" description="Polar residues" evidence="1">
    <location>
        <begin position="80"/>
        <end position="90"/>
    </location>
</feature>
<sequence length="270" mass="30809">MEATIQRLEQIEEQSKLWQKYCEEEKRRIEDEYNRGLAEVERAFREGSRKIKLEFQAKRETLKRQYCGEDACEKTDAKSSSKYVSSQTISPEEDISHLPSSASHPCLPDVLAEQSVIDVKQMESVLPLTSSASHHQYMVSDRDSAMTTVDHQQLYKFEVTEGASIVQNNIRCLFCEMGYSSGFCNVNMLTVAVAYICFDPGGEHSHNDCLSTYTVVHSSTHQIARASVLFNKRSQFHVNAKFVQTRYQFHGWGYVVTEFVCETGNTAIEK</sequence>
<gene>
    <name evidence="2" type="primary">110678446</name>
</gene>
<name>A0A6I8TNM3_AEDAE</name>
<accession>A0A6I8TNM3</accession>
<proteinExistence type="predicted"/>
<evidence type="ECO:0000313" key="2">
    <source>
        <dbReference type="EnsemblMetazoa" id="AAEL021657-PA"/>
    </source>
</evidence>
<feature type="region of interest" description="Disordered" evidence="1">
    <location>
        <begin position="78"/>
        <end position="98"/>
    </location>
</feature>
<keyword evidence="3" id="KW-1185">Reference proteome</keyword>
<dbReference type="InParanoid" id="A0A6I8TNM3"/>
<dbReference type="EnsemblMetazoa" id="AAEL021657-RA">
    <property type="protein sequence ID" value="AAEL021657-PA"/>
    <property type="gene ID" value="AAEL021657"/>
</dbReference>
<reference evidence="2 3" key="1">
    <citation type="submission" date="2017-06" db="EMBL/GenBank/DDBJ databases">
        <title>Aedes aegypti genome working group (AGWG) sequencing and assembly.</title>
        <authorList>
            <consortium name="Aedes aegypti Genome Working Group (AGWG)"/>
            <person name="Matthews B.J."/>
        </authorList>
    </citation>
    <scope>NUCLEOTIDE SEQUENCE [LARGE SCALE GENOMIC DNA]</scope>
    <source>
        <strain evidence="2 3">LVP_AGWG</strain>
    </source>
</reference>
<dbReference type="Proteomes" id="UP000008820">
    <property type="component" value="Chromosome 3"/>
</dbReference>
<organism evidence="2 3">
    <name type="scientific">Aedes aegypti</name>
    <name type="common">Yellowfever mosquito</name>
    <name type="synonym">Culex aegypti</name>
    <dbReference type="NCBI Taxonomy" id="7159"/>
    <lineage>
        <taxon>Eukaryota</taxon>
        <taxon>Metazoa</taxon>
        <taxon>Ecdysozoa</taxon>
        <taxon>Arthropoda</taxon>
        <taxon>Hexapoda</taxon>
        <taxon>Insecta</taxon>
        <taxon>Pterygota</taxon>
        <taxon>Neoptera</taxon>
        <taxon>Endopterygota</taxon>
        <taxon>Diptera</taxon>
        <taxon>Nematocera</taxon>
        <taxon>Culicoidea</taxon>
        <taxon>Culicidae</taxon>
        <taxon>Culicinae</taxon>
        <taxon>Aedini</taxon>
        <taxon>Aedes</taxon>
        <taxon>Stegomyia</taxon>
    </lineage>
</organism>